<proteinExistence type="predicted"/>
<name>A0ABM7Y4Q3_9PROT</name>
<gene>
    <name evidence="3" type="ORF">Rmf_27660</name>
</gene>
<feature type="region of interest" description="Disordered" evidence="1">
    <location>
        <begin position="1"/>
        <end position="20"/>
    </location>
</feature>
<keyword evidence="2" id="KW-0472">Membrane</keyword>
<keyword evidence="4" id="KW-1185">Reference proteome</keyword>
<feature type="transmembrane region" description="Helical" evidence="2">
    <location>
        <begin position="27"/>
        <end position="47"/>
    </location>
</feature>
<evidence type="ECO:0000313" key="3">
    <source>
        <dbReference type="EMBL" id="BDG72837.1"/>
    </source>
</evidence>
<evidence type="ECO:0000256" key="1">
    <source>
        <dbReference type="SAM" id="MobiDB-lite"/>
    </source>
</evidence>
<keyword evidence="2" id="KW-0812">Transmembrane</keyword>
<protein>
    <recommendedName>
        <fullName evidence="5">DUF2125 domain-containing protein</fullName>
    </recommendedName>
</protein>
<sequence length="428" mass="44210">MTWPPGPGDASAQPAPGHSRRRSLMTAGIYVGLLTTALVGGAMYAAFEGTPPQRLGPRRLLPPPLRTSLDGQDTLFLLTRRSEQDATDAPGQPAPREQVELHALALPDLVTRFVAHLVTVDRGRIDSRGSHDMRDGLIGEQAATIWLWLDGLGAVSALDGKLLADQAGIAGRNAAVPGLASPVRGQLRLADALVFDPRGGPPWRIDPRDFVASPAAAPSSRSLPALTAPAAFGPGGPTAFRVLEARFGEGWLGLPSSGLSLEAPVPARGPGTRFLSPTAPGVGVTQQLWRGAVRMGSAAPPGWPAHFPDRFGQAERLVDVARLPAVAGLTLAGFLTAGTEAPILLTDPPGVLVLEGMPGRGLTLLRLDAAGALLWRAGLPVARVTSVMPGARHLVLAGLGPPPHEAETLVVVTLADGGVTLAGLNTPG</sequence>
<organism evidence="3 4">
    <name type="scientific">Roseomonas fluvialis</name>
    <dbReference type="NCBI Taxonomy" id="1750527"/>
    <lineage>
        <taxon>Bacteria</taxon>
        <taxon>Pseudomonadati</taxon>
        <taxon>Pseudomonadota</taxon>
        <taxon>Alphaproteobacteria</taxon>
        <taxon>Acetobacterales</taxon>
        <taxon>Roseomonadaceae</taxon>
        <taxon>Roseomonas</taxon>
    </lineage>
</organism>
<dbReference type="EMBL" id="AP025637">
    <property type="protein sequence ID" value="BDG72837.1"/>
    <property type="molecule type" value="Genomic_DNA"/>
</dbReference>
<keyword evidence="2" id="KW-1133">Transmembrane helix</keyword>
<evidence type="ECO:0008006" key="5">
    <source>
        <dbReference type="Google" id="ProtNLM"/>
    </source>
</evidence>
<evidence type="ECO:0000256" key="2">
    <source>
        <dbReference type="SAM" id="Phobius"/>
    </source>
</evidence>
<dbReference type="Proteomes" id="UP000831327">
    <property type="component" value="Chromosome"/>
</dbReference>
<evidence type="ECO:0000313" key="4">
    <source>
        <dbReference type="Proteomes" id="UP000831327"/>
    </source>
</evidence>
<reference evidence="3 4" key="1">
    <citation type="journal article" date="2016" name="Microbes Environ.">
        <title>Phylogenetically diverse aerobic anoxygenic phototrophic bacteria isolated from epilithic biofilms in Tama river, Japan.</title>
        <authorList>
            <person name="Hirose S."/>
            <person name="Matsuura K."/>
            <person name="Haruta S."/>
        </authorList>
    </citation>
    <scope>NUCLEOTIDE SEQUENCE [LARGE SCALE GENOMIC DNA]</scope>
    <source>
        <strain evidence="3 4">S08</strain>
    </source>
</reference>
<accession>A0ABM7Y4Q3</accession>